<evidence type="ECO:0000259" key="6">
    <source>
        <dbReference type="Pfam" id="PF13629"/>
    </source>
</evidence>
<evidence type="ECO:0000313" key="8">
    <source>
        <dbReference type="Proteomes" id="UP001059380"/>
    </source>
</evidence>
<dbReference type="InterPro" id="IPR050810">
    <property type="entry name" value="Bact_Secretion_Sys_Channel"/>
</dbReference>
<feature type="region of interest" description="Disordered" evidence="2">
    <location>
        <begin position="491"/>
        <end position="528"/>
    </location>
</feature>
<accession>A0A9J7BJS7</accession>
<evidence type="ECO:0000259" key="5">
    <source>
        <dbReference type="Pfam" id="PF04972"/>
    </source>
</evidence>
<dbReference type="PANTHER" id="PTHR30332:SF17">
    <property type="entry name" value="TYPE IV PILIATION SYSTEM PROTEIN DR_0774-RELATED"/>
    <property type="match status" value="1"/>
</dbReference>
<evidence type="ECO:0000256" key="1">
    <source>
        <dbReference type="RuleBase" id="RU004003"/>
    </source>
</evidence>
<feature type="domain" description="Pilus formation protein N-terminal" evidence="6">
    <location>
        <begin position="43"/>
        <end position="110"/>
    </location>
</feature>
<organism evidence="7 8">
    <name type="scientific">Occallatibacter riparius</name>
    <dbReference type="NCBI Taxonomy" id="1002689"/>
    <lineage>
        <taxon>Bacteria</taxon>
        <taxon>Pseudomonadati</taxon>
        <taxon>Acidobacteriota</taxon>
        <taxon>Terriglobia</taxon>
        <taxon>Terriglobales</taxon>
        <taxon>Acidobacteriaceae</taxon>
        <taxon>Occallatibacter</taxon>
    </lineage>
</organism>
<dbReference type="GO" id="GO:0009306">
    <property type="term" value="P:protein secretion"/>
    <property type="evidence" value="ECO:0007669"/>
    <property type="project" value="InterPro"/>
</dbReference>
<protein>
    <submittedName>
        <fullName evidence="7">Pilus assembly protein N-terminal domain-containing protein</fullName>
    </submittedName>
</protein>
<feature type="domain" description="Type II/III secretion system secretin-like" evidence="4">
    <location>
        <begin position="268"/>
        <end position="434"/>
    </location>
</feature>
<evidence type="ECO:0000313" key="7">
    <source>
        <dbReference type="EMBL" id="UWZ83080.1"/>
    </source>
</evidence>
<sequence>MKTQTHLSGKLVGLLLVAFSASVFGATPKSGSQGATSRQDATNDLALVVGRSVLLDTAQPVQRVAVGLGDFAEASVITPTEIMVNGKAPGETTLILWESGGNREFFNVVVRPSTAASVDKLEGVRRELRSELPNQNIKVTQEGNSVFLRGTVDNLVSSDRAEKIAATGGKVVNLLNVQIPTSRPQILLKCNFAAVDRSKTKELGINIFSTGLGNVIGAITTGQFSPPGVSFNNSGSGGSGGTSTATIGNDLNLFAFFPGLDLGATIKALEDKGIVQVLSEPNVLAEDGKQGSILAGGQYPYPVAQSSGTGGGSAISITFKEYGVRLIFLPHITAQGTIDLQVISEVSSLDFANAVTLSGFTVPAIAQRRVQTSVELAKGQSFAIGGLLDNRTQETLLKIPFISNIPILGKFFQSISKTKTNSELIVIVTPEIVQPASEGTIPNPKFPLPYLEPNSNSPMHHPDGTGTGIATAAPSAQVPVSMPVEQLIQSMKGTPTISDPGGINGSGGGEMGGGSGAGSTPQMAPPQQ</sequence>
<dbReference type="InterPro" id="IPR001775">
    <property type="entry name" value="GspD/PilQ"/>
</dbReference>
<feature type="compositionally biased region" description="Gly residues" evidence="2">
    <location>
        <begin position="502"/>
        <end position="517"/>
    </location>
</feature>
<dbReference type="InterPro" id="IPR004846">
    <property type="entry name" value="T2SS/T3SS_dom"/>
</dbReference>
<evidence type="ECO:0000256" key="3">
    <source>
        <dbReference type="SAM" id="SignalP"/>
    </source>
</evidence>
<dbReference type="Pfam" id="PF00263">
    <property type="entry name" value="Secretin"/>
    <property type="match status" value="1"/>
</dbReference>
<dbReference type="AlphaFoldDB" id="A0A9J7BJS7"/>
<gene>
    <name evidence="7" type="ORF">MOP44_21225</name>
</gene>
<feature type="domain" description="BON" evidence="5">
    <location>
        <begin position="125"/>
        <end position="177"/>
    </location>
</feature>
<dbReference type="InterPro" id="IPR032789">
    <property type="entry name" value="T2SS-T3SS_pil_N"/>
</dbReference>
<evidence type="ECO:0000256" key="2">
    <source>
        <dbReference type="SAM" id="MobiDB-lite"/>
    </source>
</evidence>
<dbReference type="PRINTS" id="PR00811">
    <property type="entry name" value="BCTERIALGSPD"/>
</dbReference>
<name>A0A9J7BJS7_9BACT</name>
<feature type="signal peptide" evidence="3">
    <location>
        <begin position="1"/>
        <end position="25"/>
    </location>
</feature>
<dbReference type="InterPro" id="IPR007055">
    <property type="entry name" value="BON_dom"/>
</dbReference>
<keyword evidence="8" id="KW-1185">Reference proteome</keyword>
<dbReference type="Pfam" id="PF13629">
    <property type="entry name" value="T2SS-T3SS_pil_N"/>
    <property type="match status" value="1"/>
</dbReference>
<evidence type="ECO:0000259" key="4">
    <source>
        <dbReference type="Pfam" id="PF00263"/>
    </source>
</evidence>
<dbReference type="PANTHER" id="PTHR30332">
    <property type="entry name" value="PROBABLE GENERAL SECRETION PATHWAY PROTEIN D"/>
    <property type="match status" value="1"/>
</dbReference>
<reference evidence="7" key="1">
    <citation type="submission" date="2021-04" db="EMBL/GenBank/DDBJ databases">
        <title>Phylogenetic analysis of Acidobacteriaceae.</title>
        <authorList>
            <person name="Qiu L."/>
            <person name="Zhang Q."/>
        </authorList>
    </citation>
    <scope>NUCLEOTIDE SEQUENCE</scope>
    <source>
        <strain evidence="7">DSM 25168</strain>
    </source>
</reference>
<dbReference type="KEGG" id="orp:MOP44_21225"/>
<dbReference type="RefSeq" id="WP_260792413.1">
    <property type="nucleotide sequence ID" value="NZ_CP093313.1"/>
</dbReference>
<dbReference type="Proteomes" id="UP001059380">
    <property type="component" value="Chromosome"/>
</dbReference>
<comment type="similarity">
    <text evidence="1">Belongs to the bacterial secretin family.</text>
</comment>
<keyword evidence="3" id="KW-0732">Signal</keyword>
<feature type="chain" id="PRO_5039907411" evidence="3">
    <location>
        <begin position="26"/>
        <end position="528"/>
    </location>
</feature>
<dbReference type="GO" id="GO:0015627">
    <property type="term" value="C:type II protein secretion system complex"/>
    <property type="evidence" value="ECO:0007669"/>
    <property type="project" value="TreeGrafter"/>
</dbReference>
<proteinExistence type="inferred from homology"/>
<dbReference type="EMBL" id="CP093313">
    <property type="protein sequence ID" value="UWZ83080.1"/>
    <property type="molecule type" value="Genomic_DNA"/>
</dbReference>
<dbReference type="PRINTS" id="PR01032">
    <property type="entry name" value="PHAGEIV"/>
</dbReference>
<dbReference type="Pfam" id="PF04972">
    <property type="entry name" value="BON"/>
    <property type="match status" value="1"/>
</dbReference>